<keyword evidence="1" id="KW-0808">Transferase</keyword>
<proteinExistence type="predicted"/>
<dbReference type="GO" id="GO:1990228">
    <property type="term" value="C:sulfurtransferase complex"/>
    <property type="evidence" value="ECO:0007669"/>
    <property type="project" value="TreeGrafter"/>
</dbReference>
<name>A0A6C0U6R4_9GAMM</name>
<dbReference type="Proteomes" id="UP000477680">
    <property type="component" value="Chromosome"/>
</dbReference>
<dbReference type="Gene3D" id="3.40.1260.10">
    <property type="entry name" value="DsrEFH-like"/>
    <property type="match status" value="1"/>
</dbReference>
<dbReference type="PANTHER" id="PTHR37526:SF1">
    <property type="entry name" value="PROTEIN TUSB"/>
    <property type="match status" value="1"/>
</dbReference>
<reference evidence="1 2" key="1">
    <citation type="submission" date="2020-02" db="EMBL/GenBank/DDBJ databases">
        <title>Genome sequencing for Kineobactrum sp. M2.</title>
        <authorList>
            <person name="Park S.-J."/>
        </authorList>
    </citation>
    <scope>NUCLEOTIDE SEQUENCE [LARGE SCALE GENOMIC DNA]</scope>
    <source>
        <strain evidence="1 2">M2</strain>
    </source>
</reference>
<dbReference type="GO" id="GO:0002143">
    <property type="term" value="P:tRNA wobble position uridine thiolation"/>
    <property type="evidence" value="ECO:0007669"/>
    <property type="project" value="InterPro"/>
</dbReference>
<dbReference type="EMBL" id="CP048711">
    <property type="protein sequence ID" value="QIB67781.1"/>
    <property type="molecule type" value="Genomic_DNA"/>
</dbReference>
<dbReference type="InterPro" id="IPR027396">
    <property type="entry name" value="DsrEFH-like"/>
</dbReference>
<gene>
    <name evidence="1" type="primary">dsrH</name>
    <name evidence="1" type="ORF">G3T16_20305</name>
</gene>
<dbReference type="GO" id="GO:0016740">
    <property type="term" value="F:transferase activity"/>
    <property type="evidence" value="ECO:0007669"/>
    <property type="project" value="UniProtKB-KW"/>
</dbReference>
<dbReference type="KEGG" id="kim:G3T16_20305"/>
<dbReference type="PANTHER" id="PTHR37526">
    <property type="entry name" value="PROTEIN TUSB"/>
    <property type="match status" value="1"/>
</dbReference>
<accession>A0A6C0U6R4</accession>
<organism evidence="1 2">
    <name type="scientific">Kineobactrum salinum</name>
    <dbReference type="NCBI Taxonomy" id="2708301"/>
    <lineage>
        <taxon>Bacteria</taxon>
        <taxon>Pseudomonadati</taxon>
        <taxon>Pseudomonadota</taxon>
        <taxon>Gammaproteobacteria</taxon>
        <taxon>Cellvibrionales</taxon>
        <taxon>Halieaceae</taxon>
        <taxon>Kineobactrum</taxon>
    </lineage>
</organism>
<dbReference type="SUPFAM" id="SSF75169">
    <property type="entry name" value="DsrEFH-like"/>
    <property type="match status" value="1"/>
</dbReference>
<sequence>MLHTLNKAPGQRAFRDCLALLQADHALLLLGDGVYAALQATPAAALLAAAGAPVYVLAADAQAAGVTDRLMPGATLVDDNGFVELSERFIRQLAWY</sequence>
<dbReference type="AlphaFoldDB" id="A0A6C0U6R4"/>
<dbReference type="NCBIfam" id="TIGR03011">
    <property type="entry name" value="sulf_tusB_dsrH"/>
    <property type="match status" value="1"/>
</dbReference>
<dbReference type="Pfam" id="PF04077">
    <property type="entry name" value="DsrH"/>
    <property type="match status" value="1"/>
</dbReference>
<protein>
    <submittedName>
        <fullName evidence="1">Sulfurtransferase complex subunit TusB</fullName>
    </submittedName>
</protein>
<evidence type="ECO:0000313" key="2">
    <source>
        <dbReference type="Proteomes" id="UP000477680"/>
    </source>
</evidence>
<dbReference type="InterPro" id="IPR007215">
    <property type="entry name" value="Sulphur_relay_TusB/DsrH"/>
</dbReference>
<keyword evidence="2" id="KW-1185">Reference proteome</keyword>
<evidence type="ECO:0000313" key="1">
    <source>
        <dbReference type="EMBL" id="QIB67781.1"/>
    </source>
</evidence>